<proteinExistence type="predicted"/>
<reference evidence="2" key="1">
    <citation type="journal article" date="2023" name="Mol. Biol. Evol.">
        <title>Third-Generation Sequencing Reveals the Adaptive Role of the Epigenome in Three Deep-Sea Polychaetes.</title>
        <authorList>
            <person name="Perez M."/>
            <person name="Aroh O."/>
            <person name="Sun Y."/>
            <person name="Lan Y."/>
            <person name="Juniper S.K."/>
            <person name="Young C.R."/>
            <person name="Angers B."/>
            <person name="Qian P.Y."/>
        </authorList>
    </citation>
    <scope>NUCLEOTIDE SEQUENCE</scope>
    <source>
        <strain evidence="2">P08H-3</strain>
    </source>
</reference>
<evidence type="ECO:0000313" key="2">
    <source>
        <dbReference type="EMBL" id="KAK2145311.1"/>
    </source>
</evidence>
<sequence length="160" mass="17604">MAEDECPLLTEVKTEPPDVDDVKYILERSTKMLADDVDSNDLEMSRNVWNGKVEGNSKLELSGPDQEQENIYEIGLVKEDNVDDLSPGYSEDIKIAGNVINQKQTPRPLHVKHQKPASVVRSGSINDFDQKSSSPGLSQASTTPNHLLTALNIIITSQSS</sequence>
<comment type="caution">
    <text evidence="2">The sequence shown here is derived from an EMBL/GenBank/DDBJ whole genome shotgun (WGS) entry which is preliminary data.</text>
</comment>
<protein>
    <submittedName>
        <fullName evidence="2">Uncharacterized protein</fullName>
    </submittedName>
</protein>
<name>A0AAD9J3G6_9ANNE</name>
<keyword evidence="3" id="KW-1185">Reference proteome</keyword>
<feature type="region of interest" description="Disordered" evidence="1">
    <location>
        <begin position="104"/>
        <end position="142"/>
    </location>
</feature>
<accession>A0AAD9J3G6</accession>
<feature type="compositionally biased region" description="Polar residues" evidence="1">
    <location>
        <begin position="121"/>
        <end position="142"/>
    </location>
</feature>
<gene>
    <name evidence="2" type="ORF">LSH36_688g00006</name>
</gene>
<dbReference type="Proteomes" id="UP001208570">
    <property type="component" value="Unassembled WGS sequence"/>
</dbReference>
<dbReference type="EMBL" id="JAODUP010000688">
    <property type="protein sequence ID" value="KAK2145311.1"/>
    <property type="molecule type" value="Genomic_DNA"/>
</dbReference>
<feature type="non-terminal residue" evidence="2">
    <location>
        <position position="1"/>
    </location>
</feature>
<dbReference type="AlphaFoldDB" id="A0AAD9J3G6"/>
<organism evidence="2 3">
    <name type="scientific">Paralvinella palmiformis</name>
    <dbReference type="NCBI Taxonomy" id="53620"/>
    <lineage>
        <taxon>Eukaryota</taxon>
        <taxon>Metazoa</taxon>
        <taxon>Spiralia</taxon>
        <taxon>Lophotrochozoa</taxon>
        <taxon>Annelida</taxon>
        <taxon>Polychaeta</taxon>
        <taxon>Sedentaria</taxon>
        <taxon>Canalipalpata</taxon>
        <taxon>Terebellida</taxon>
        <taxon>Terebelliformia</taxon>
        <taxon>Alvinellidae</taxon>
        <taxon>Paralvinella</taxon>
    </lineage>
</organism>
<evidence type="ECO:0000313" key="3">
    <source>
        <dbReference type="Proteomes" id="UP001208570"/>
    </source>
</evidence>
<evidence type="ECO:0000256" key="1">
    <source>
        <dbReference type="SAM" id="MobiDB-lite"/>
    </source>
</evidence>